<dbReference type="RefSeq" id="XP_018250916.1">
    <property type="nucleotide sequence ID" value="XM_018392117.1"/>
</dbReference>
<evidence type="ECO:0000256" key="1">
    <source>
        <dbReference type="SAM" id="SignalP"/>
    </source>
</evidence>
<reference evidence="2" key="2">
    <citation type="journal article" date="2010" name="Nature">
        <title>Comparative genomics reveals mobile pathogenicity chromosomes in Fusarium.</title>
        <authorList>
            <person name="Ma L.J."/>
            <person name="van der Does H.C."/>
            <person name="Borkovich K.A."/>
            <person name="Coleman J.J."/>
            <person name="Daboussi M.J."/>
            <person name="Di Pietro A."/>
            <person name="Dufresne M."/>
            <person name="Freitag M."/>
            <person name="Grabherr M."/>
            <person name="Henrissat B."/>
            <person name="Houterman P.M."/>
            <person name="Kang S."/>
            <person name="Shim W.B."/>
            <person name="Woloshuk C."/>
            <person name="Xie X."/>
            <person name="Xu J.R."/>
            <person name="Antoniw J."/>
            <person name="Baker S.E."/>
            <person name="Bluhm B.H."/>
            <person name="Breakspear A."/>
            <person name="Brown D.W."/>
            <person name="Butchko R.A."/>
            <person name="Chapman S."/>
            <person name="Coulson R."/>
            <person name="Coutinho P.M."/>
            <person name="Danchin E.G."/>
            <person name="Diener A."/>
            <person name="Gale L.R."/>
            <person name="Gardiner D.M."/>
            <person name="Goff S."/>
            <person name="Hammond-Kosack K.E."/>
            <person name="Hilburn K."/>
            <person name="Hua-Van A."/>
            <person name="Jonkers W."/>
            <person name="Kazan K."/>
            <person name="Kodira C.D."/>
            <person name="Koehrsen M."/>
            <person name="Kumar L."/>
            <person name="Lee Y.H."/>
            <person name="Li L."/>
            <person name="Manners J.M."/>
            <person name="Miranda-Saavedra D."/>
            <person name="Mukherjee M."/>
            <person name="Park G."/>
            <person name="Park J."/>
            <person name="Park S.Y."/>
            <person name="Proctor R.H."/>
            <person name="Regev A."/>
            <person name="Ruiz-Roldan M.C."/>
            <person name="Sain D."/>
            <person name="Sakthikumar S."/>
            <person name="Sykes S."/>
            <person name="Schwartz D.C."/>
            <person name="Turgeon B.G."/>
            <person name="Wapinski I."/>
            <person name="Yoder O."/>
            <person name="Young S."/>
            <person name="Zeng Q."/>
            <person name="Zhou S."/>
            <person name="Galagan J."/>
            <person name="Cuomo C.A."/>
            <person name="Kistler H.C."/>
            <person name="Rep M."/>
        </authorList>
    </citation>
    <scope>NUCLEOTIDE SEQUENCE [LARGE SCALE GENOMIC DNA]</scope>
    <source>
        <strain evidence="2">4287</strain>
    </source>
</reference>
<evidence type="ECO:0000313" key="3">
    <source>
        <dbReference type="Proteomes" id="UP000009097"/>
    </source>
</evidence>
<sequence>MVFVFLKALLDLAFGSSLGSTDTFKYGDRDGNLFLDVSISEAQSDRPEWGLVEPRTSDYIAALQENRYGDAIWARYQMFGGTSNGTYLEYPQWTVREAIEEDAIGYRLHARDDWNYAMTIYAKSSRNIQSDILDLMFDVDRRSYYRLFRDQARLHKRFQQSEHILPDCDCKETARSAVDSVVELK</sequence>
<protein>
    <submittedName>
        <fullName evidence="2">Uncharacterized protein</fullName>
    </submittedName>
</protein>
<dbReference type="KEGG" id="fox:FOXG_12353"/>
<feature type="chain" id="PRO_5013040028" evidence="1">
    <location>
        <begin position="16"/>
        <end position="185"/>
    </location>
</feature>
<dbReference type="OrthoDB" id="5100247at2759"/>
<keyword evidence="1" id="KW-0732">Signal</keyword>
<name>A0A0J9VPU2_FUSO4</name>
<dbReference type="AlphaFoldDB" id="A0A0J9VPU2"/>
<dbReference type="EMBL" id="DS231711">
    <property type="protein sequence ID" value="KNB12871.1"/>
    <property type="molecule type" value="Genomic_DNA"/>
</dbReference>
<dbReference type="GeneID" id="28953692"/>
<accession>A0A0J9VPU2</accession>
<dbReference type="Proteomes" id="UP000009097">
    <property type="component" value="Unassembled WGS sequence"/>
</dbReference>
<proteinExistence type="predicted"/>
<organism evidence="2 3">
    <name type="scientific">Fusarium oxysporum f. sp. lycopersici (strain 4287 / CBS 123668 / FGSC 9935 / NRRL 34936)</name>
    <name type="common">Fusarium vascular wilt of tomato</name>
    <dbReference type="NCBI Taxonomy" id="426428"/>
    <lineage>
        <taxon>Eukaryota</taxon>
        <taxon>Fungi</taxon>
        <taxon>Dikarya</taxon>
        <taxon>Ascomycota</taxon>
        <taxon>Pezizomycotina</taxon>
        <taxon>Sordariomycetes</taxon>
        <taxon>Hypocreomycetidae</taxon>
        <taxon>Hypocreales</taxon>
        <taxon>Nectriaceae</taxon>
        <taxon>Fusarium</taxon>
        <taxon>Fusarium oxysporum species complex</taxon>
    </lineage>
</organism>
<feature type="signal peptide" evidence="1">
    <location>
        <begin position="1"/>
        <end position="15"/>
    </location>
</feature>
<reference evidence="2" key="1">
    <citation type="submission" date="2007-04" db="EMBL/GenBank/DDBJ databases">
        <authorList>
            <consortium name="The Broad Institute Genome Sequencing Platform"/>
            <person name="Birren B."/>
            <person name="Lander E."/>
            <person name="Galagan J."/>
            <person name="Nusbaum C."/>
            <person name="Devon K."/>
            <person name="Ma L.-J."/>
            <person name="Jaffe D."/>
            <person name="Butler J."/>
            <person name="Alvarez P."/>
            <person name="Gnerre S."/>
            <person name="Grabherr M."/>
            <person name="Kleber M."/>
            <person name="Mauceli E."/>
            <person name="Brockman W."/>
            <person name="MacCallum I.A."/>
            <person name="Young S."/>
            <person name="LaButti K."/>
            <person name="DeCaprio D."/>
            <person name="Crawford M."/>
            <person name="Koehrsen M."/>
            <person name="Engels R."/>
            <person name="Montgomery P."/>
            <person name="Pearson M."/>
            <person name="Howarth C."/>
            <person name="Larson L."/>
            <person name="White J."/>
            <person name="O'Leary S."/>
            <person name="Kodira C."/>
            <person name="Zeng Q."/>
            <person name="Yandava C."/>
            <person name="Alvarado L."/>
            <person name="Kistler C."/>
            <person name="Shim W.-B."/>
            <person name="Kang S."/>
            <person name="Woloshuk C."/>
        </authorList>
    </citation>
    <scope>NUCLEOTIDE SEQUENCE</scope>
    <source>
        <strain evidence="2">4287</strain>
    </source>
</reference>
<gene>
    <name evidence="2" type="ORF">FOXG_12353</name>
</gene>
<evidence type="ECO:0000313" key="2">
    <source>
        <dbReference type="EMBL" id="KNB12871.1"/>
    </source>
</evidence>
<dbReference type="VEuPathDB" id="FungiDB:FOXG_12353"/>